<evidence type="ECO:0000313" key="2">
    <source>
        <dbReference type="Proteomes" id="UP000005939"/>
    </source>
</evidence>
<sequence>MNKKIININFVSTSYNNPKHSMQLEINVSKYKCIPISENNALLFTINALTSNDFDHLKTTLTTIKCKKSLKKIWKIAAKQKSLNKDIQELFRSEWTVRSHQIRNAFNNDKELVKILYKIFPAYTGAGITLWRGEQLCRFKKNRVGFNWTPKEEVAKRFASGLCSYYKEGGVLLKVYAEPQAIITGSCPHSEYLGEHELIVNPFKLSKITEIKHFNSR</sequence>
<dbReference type="Proteomes" id="UP000005939">
    <property type="component" value="Unassembled WGS sequence"/>
</dbReference>
<comment type="caution">
    <text evidence="1">The sequence shown here is derived from an EMBL/GenBank/DDBJ whole genome shotgun (WGS) entry which is preliminary data.</text>
</comment>
<name>G6EZH1_9PROT</name>
<organism evidence="1 2">
    <name type="scientific">Commensalibacter intestini A911</name>
    <dbReference type="NCBI Taxonomy" id="1088868"/>
    <lineage>
        <taxon>Bacteria</taxon>
        <taxon>Pseudomonadati</taxon>
        <taxon>Pseudomonadota</taxon>
        <taxon>Alphaproteobacteria</taxon>
        <taxon>Acetobacterales</taxon>
        <taxon>Acetobacteraceae</taxon>
    </lineage>
</organism>
<dbReference type="STRING" id="1088868.CIN_08410"/>
<dbReference type="EMBL" id="AGFR01000003">
    <property type="protein sequence ID" value="EHD14909.1"/>
    <property type="molecule type" value="Genomic_DNA"/>
</dbReference>
<dbReference type="RefSeq" id="WP_008853831.1">
    <property type="nucleotide sequence ID" value="NZ_AGFR01000003.1"/>
</dbReference>
<reference evidence="1 2" key="1">
    <citation type="submission" date="2011-10" db="EMBL/GenBank/DDBJ databases">
        <title>Genome Sequence of Commensalibacter intestini A911, isolated from Drosophila gut.</title>
        <authorList>
            <person name="Lee W.-J."/>
            <person name="Kim E.-K."/>
        </authorList>
    </citation>
    <scope>NUCLEOTIDE SEQUENCE [LARGE SCALE GENOMIC DNA]</scope>
    <source>
        <strain evidence="1 2">A911</strain>
    </source>
</reference>
<evidence type="ECO:0000313" key="1">
    <source>
        <dbReference type="EMBL" id="EHD14909.1"/>
    </source>
</evidence>
<gene>
    <name evidence="1" type="ORF">CIN_08410</name>
</gene>
<dbReference type="OrthoDB" id="7062066at2"/>
<proteinExistence type="predicted"/>
<accession>G6EZH1</accession>
<dbReference type="eggNOG" id="ENOG50332I8">
    <property type="taxonomic scope" value="Bacteria"/>
</dbReference>
<protein>
    <submittedName>
        <fullName evidence="1">Uncharacterized protein</fullName>
    </submittedName>
</protein>
<dbReference type="AlphaFoldDB" id="G6EZH1"/>